<dbReference type="PANTHER" id="PTHR46872">
    <property type="entry name" value="DNA BINDING PROTEIN"/>
    <property type="match status" value="1"/>
</dbReference>
<dbReference type="STRING" id="4072.A0A2G2ZC68"/>
<gene>
    <name evidence="3" type="ORF">T459_17655</name>
</gene>
<feature type="compositionally biased region" description="Low complexity" evidence="1">
    <location>
        <begin position="88"/>
        <end position="99"/>
    </location>
</feature>
<reference evidence="3 4" key="2">
    <citation type="journal article" date="2017" name="Genome Biol.">
        <title>New reference genome sequences of hot pepper reveal the massive evolution of plant disease-resistance genes by retroduplication.</title>
        <authorList>
            <person name="Kim S."/>
            <person name="Park J."/>
            <person name="Yeom S.I."/>
            <person name="Kim Y.M."/>
            <person name="Seo E."/>
            <person name="Kim K.T."/>
            <person name="Kim M.S."/>
            <person name="Lee J.M."/>
            <person name="Cheong K."/>
            <person name="Shin H.S."/>
            <person name="Kim S.B."/>
            <person name="Han K."/>
            <person name="Lee J."/>
            <person name="Park M."/>
            <person name="Lee H.A."/>
            <person name="Lee H.Y."/>
            <person name="Lee Y."/>
            <person name="Oh S."/>
            <person name="Lee J.H."/>
            <person name="Choi E."/>
            <person name="Choi E."/>
            <person name="Lee S.E."/>
            <person name="Jeon J."/>
            <person name="Kim H."/>
            <person name="Choi G."/>
            <person name="Song H."/>
            <person name="Lee J."/>
            <person name="Lee S.C."/>
            <person name="Kwon J.K."/>
            <person name="Lee H.Y."/>
            <person name="Koo N."/>
            <person name="Hong Y."/>
            <person name="Kim R.W."/>
            <person name="Kang W.H."/>
            <person name="Huh J.H."/>
            <person name="Kang B.C."/>
            <person name="Yang T.J."/>
            <person name="Lee Y.H."/>
            <person name="Bennetzen J.L."/>
            <person name="Choi D."/>
        </authorList>
    </citation>
    <scope>NUCLEOTIDE SEQUENCE [LARGE SCALE GENOMIC DNA]</scope>
    <source>
        <strain evidence="4">cv. CM334</strain>
    </source>
</reference>
<keyword evidence="4" id="KW-1185">Reference proteome</keyword>
<feature type="region of interest" description="Disordered" evidence="1">
    <location>
        <begin position="43"/>
        <end position="69"/>
    </location>
</feature>
<dbReference type="CDD" id="cd00167">
    <property type="entry name" value="SANT"/>
    <property type="match status" value="1"/>
</dbReference>
<feature type="region of interest" description="Disordered" evidence="1">
    <location>
        <begin position="1"/>
        <end position="23"/>
    </location>
</feature>
<dbReference type="AlphaFoldDB" id="A0A2G2ZC68"/>
<evidence type="ECO:0000313" key="3">
    <source>
        <dbReference type="EMBL" id="PHT79603.1"/>
    </source>
</evidence>
<dbReference type="SMART" id="SM00717">
    <property type="entry name" value="SANT"/>
    <property type="match status" value="1"/>
</dbReference>
<accession>A0A2G2ZC68</accession>
<reference evidence="3 4" key="1">
    <citation type="journal article" date="2014" name="Nat. Genet.">
        <title>Genome sequence of the hot pepper provides insights into the evolution of pungency in Capsicum species.</title>
        <authorList>
            <person name="Kim S."/>
            <person name="Park M."/>
            <person name="Yeom S.I."/>
            <person name="Kim Y.M."/>
            <person name="Lee J.M."/>
            <person name="Lee H.A."/>
            <person name="Seo E."/>
            <person name="Choi J."/>
            <person name="Cheong K."/>
            <person name="Kim K.T."/>
            <person name="Jung K."/>
            <person name="Lee G.W."/>
            <person name="Oh S.K."/>
            <person name="Bae C."/>
            <person name="Kim S.B."/>
            <person name="Lee H.Y."/>
            <person name="Kim S.Y."/>
            <person name="Kim M.S."/>
            <person name="Kang B.C."/>
            <person name="Jo Y.D."/>
            <person name="Yang H.B."/>
            <person name="Jeong H.J."/>
            <person name="Kang W.H."/>
            <person name="Kwon J.K."/>
            <person name="Shin C."/>
            <person name="Lim J.Y."/>
            <person name="Park J.H."/>
            <person name="Huh J.H."/>
            <person name="Kim J.S."/>
            <person name="Kim B.D."/>
            <person name="Cohen O."/>
            <person name="Paran I."/>
            <person name="Suh M.C."/>
            <person name="Lee S.B."/>
            <person name="Kim Y.K."/>
            <person name="Shin Y."/>
            <person name="Noh S.J."/>
            <person name="Park J."/>
            <person name="Seo Y.S."/>
            <person name="Kwon S.Y."/>
            <person name="Kim H.A."/>
            <person name="Park J.M."/>
            <person name="Kim H.J."/>
            <person name="Choi S.B."/>
            <person name="Bosland P.W."/>
            <person name="Reeves G."/>
            <person name="Jo S.H."/>
            <person name="Lee B.W."/>
            <person name="Cho H.T."/>
            <person name="Choi H.S."/>
            <person name="Lee M.S."/>
            <person name="Yu Y."/>
            <person name="Do Choi Y."/>
            <person name="Park B.S."/>
            <person name="van Deynze A."/>
            <person name="Ashrafi H."/>
            <person name="Hill T."/>
            <person name="Kim W.T."/>
            <person name="Pai H.S."/>
            <person name="Ahn H.K."/>
            <person name="Yeam I."/>
            <person name="Giovannoni J.J."/>
            <person name="Rose J.K."/>
            <person name="Sorensen I."/>
            <person name="Lee S.J."/>
            <person name="Kim R.W."/>
            <person name="Choi I.Y."/>
            <person name="Choi B.S."/>
            <person name="Lim J.S."/>
            <person name="Lee Y.H."/>
            <person name="Choi D."/>
        </authorList>
    </citation>
    <scope>NUCLEOTIDE SEQUENCE [LARGE SCALE GENOMIC DNA]</scope>
    <source>
        <strain evidence="4">cv. CM334</strain>
    </source>
</reference>
<comment type="caution">
    <text evidence="3">The sequence shown here is derived from an EMBL/GenBank/DDBJ whole genome shotgun (WGS) entry which is preliminary data.</text>
</comment>
<evidence type="ECO:0000259" key="2">
    <source>
        <dbReference type="SMART" id="SM00717"/>
    </source>
</evidence>
<dbReference type="PANTHER" id="PTHR46872:SF10">
    <property type="entry name" value="MYB-LIKE DOMAIN-CONTAINING PROTEIN"/>
    <property type="match status" value="1"/>
</dbReference>
<dbReference type="OMA" id="QDSCDEK"/>
<proteinExistence type="predicted"/>
<feature type="region of interest" description="Disordered" evidence="1">
    <location>
        <begin position="81"/>
        <end position="100"/>
    </location>
</feature>
<feature type="domain" description="Myb-like" evidence="2">
    <location>
        <begin position="270"/>
        <end position="323"/>
    </location>
</feature>
<evidence type="ECO:0000313" key="4">
    <source>
        <dbReference type="Proteomes" id="UP000222542"/>
    </source>
</evidence>
<evidence type="ECO:0000256" key="1">
    <source>
        <dbReference type="SAM" id="MobiDB-lite"/>
    </source>
</evidence>
<protein>
    <recommendedName>
        <fullName evidence="2">Myb-like domain-containing protein</fullName>
    </recommendedName>
</protein>
<dbReference type="InterPro" id="IPR001005">
    <property type="entry name" value="SANT/Myb"/>
</dbReference>
<dbReference type="Proteomes" id="UP000222542">
    <property type="component" value="Unassembled WGS sequence"/>
</dbReference>
<feature type="compositionally biased region" description="Basic and acidic residues" evidence="1">
    <location>
        <begin position="53"/>
        <end position="67"/>
    </location>
</feature>
<sequence length="539" mass="59863">MVQKRPYGEEKLYEVSSKQPRHVEPSSQLVSFLEFPCESVAPNSYTSGGDGENFSKFEASTDNRPDSCDVAEVPVSSEKAVETNIHGSASNSSWATSSTSEEDIRSEAPFHVLTASEFYNIDPPFSVVIHPMEGYSPLLSNPPRKLVPIGSDFQAELPEWGAYDSKNISLRESTQENLNLSSQEQESDFVDHRGEENKLAGTCIIPMPKLDLPADHDENVGAGKIECSCEDAGSFGCVRLHIMEAKEKLKEALGQETFLSLGFYDMGEVVTGKWSGEEEELFHEVVFSNPAAVGKNFWNHLAVEFPSRSRRDLVSYYFNVFMLRKRAKQNRFDPLNIDSDNDEWQEIDDDVVATGAKMTDEDEDSVVESPIYQNSPGHNEKQTHDEEAGVATLEDYEATNFSRRKDLSNMSEPCPDKLIDNNNSCGHNIQPIYTHHSNEVGGHDVHDSSCTTHAAGAASEPPHVKSDNFKHWASHFTGVGIGSGHDFVMEPSNGKEWDIGYLSCAKDEVDLLPTCSMIEEVFGDGAWSSKNRDHSLSKR</sequence>
<dbReference type="Gramene" id="PHT79603">
    <property type="protein sequence ID" value="PHT79603"/>
    <property type="gene ID" value="T459_17655"/>
</dbReference>
<dbReference type="EMBL" id="AYRZ02000006">
    <property type="protein sequence ID" value="PHT79603.1"/>
    <property type="molecule type" value="Genomic_DNA"/>
</dbReference>
<feature type="compositionally biased region" description="Basic and acidic residues" evidence="1">
    <location>
        <begin position="1"/>
        <end position="13"/>
    </location>
</feature>
<feature type="region of interest" description="Disordered" evidence="1">
    <location>
        <begin position="359"/>
        <end position="386"/>
    </location>
</feature>
<organism evidence="3 4">
    <name type="scientific">Capsicum annuum</name>
    <name type="common">Capsicum pepper</name>
    <dbReference type="NCBI Taxonomy" id="4072"/>
    <lineage>
        <taxon>Eukaryota</taxon>
        <taxon>Viridiplantae</taxon>
        <taxon>Streptophyta</taxon>
        <taxon>Embryophyta</taxon>
        <taxon>Tracheophyta</taxon>
        <taxon>Spermatophyta</taxon>
        <taxon>Magnoliopsida</taxon>
        <taxon>eudicotyledons</taxon>
        <taxon>Gunneridae</taxon>
        <taxon>Pentapetalae</taxon>
        <taxon>asterids</taxon>
        <taxon>lamiids</taxon>
        <taxon>Solanales</taxon>
        <taxon>Solanaceae</taxon>
        <taxon>Solanoideae</taxon>
        <taxon>Capsiceae</taxon>
        <taxon>Capsicum</taxon>
    </lineage>
</organism>
<name>A0A2G2ZC68_CAPAN</name>